<dbReference type="Gene3D" id="1.10.287.950">
    <property type="entry name" value="Methyl-accepting chemotaxis protein"/>
    <property type="match status" value="1"/>
</dbReference>
<reference evidence="14" key="1">
    <citation type="submission" date="2021-07" db="EMBL/GenBank/DDBJ databases">
        <title>Complete genome sequencing of a Clostridium isolate.</title>
        <authorList>
            <person name="Ueki A."/>
            <person name="Tonouchi A."/>
        </authorList>
    </citation>
    <scope>NUCLEOTIDE SEQUENCE [LARGE SCALE GENOMIC DNA]</scope>
    <source>
        <strain evidence="14">C5S11</strain>
    </source>
</reference>
<feature type="domain" description="HAMP" evidence="12">
    <location>
        <begin position="347"/>
        <end position="400"/>
    </location>
</feature>
<keyword evidence="5 10" id="KW-1133">Transmembrane helix</keyword>
<dbReference type="PANTHER" id="PTHR32089:SF112">
    <property type="entry name" value="LYSOZYME-LIKE PROTEIN-RELATED"/>
    <property type="match status" value="1"/>
</dbReference>
<proteinExistence type="inferred from homology"/>
<keyword evidence="3" id="KW-0145">Chemotaxis</keyword>
<protein>
    <submittedName>
        <fullName evidence="13">Methyl-accepting chemotaxis protein</fullName>
    </submittedName>
</protein>
<keyword evidence="4 10" id="KW-0812">Transmembrane</keyword>
<keyword evidence="7" id="KW-0807">Transducer</keyword>
<evidence type="ECO:0000259" key="11">
    <source>
        <dbReference type="SMART" id="SM00283"/>
    </source>
</evidence>
<evidence type="ECO:0000313" key="14">
    <source>
        <dbReference type="Proteomes" id="UP000824633"/>
    </source>
</evidence>
<dbReference type="PANTHER" id="PTHR32089">
    <property type="entry name" value="METHYL-ACCEPTING CHEMOTAXIS PROTEIN MCPB"/>
    <property type="match status" value="1"/>
</dbReference>
<feature type="domain" description="Methyl-accepting transducer" evidence="11">
    <location>
        <begin position="415"/>
        <end position="704"/>
    </location>
</feature>
<dbReference type="CDD" id="cd18773">
    <property type="entry name" value="PDC1_HK_sensor"/>
    <property type="match status" value="1"/>
</dbReference>
<evidence type="ECO:0000256" key="4">
    <source>
        <dbReference type="ARBA" id="ARBA00022692"/>
    </source>
</evidence>
<evidence type="ECO:0000256" key="10">
    <source>
        <dbReference type="SAM" id="Phobius"/>
    </source>
</evidence>
<gene>
    <name evidence="13" type="ORF">psyc5s11_03530</name>
</gene>
<dbReference type="Gene3D" id="6.10.340.10">
    <property type="match status" value="1"/>
</dbReference>
<comment type="subcellular location">
    <subcellularLocation>
        <location evidence="1">Cell membrane</location>
        <topology evidence="1">Multi-pass membrane protein</topology>
    </subcellularLocation>
</comment>
<keyword evidence="6 10" id="KW-0472">Membrane</keyword>
<dbReference type="Pfam" id="PF00672">
    <property type="entry name" value="HAMP"/>
    <property type="match status" value="1"/>
</dbReference>
<dbReference type="RefSeq" id="WP_224035975.1">
    <property type="nucleotide sequence ID" value="NZ_AP024849.1"/>
</dbReference>
<evidence type="ECO:0000256" key="8">
    <source>
        <dbReference type="ARBA" id="ARBA00029447"/>
    </source>
</evidence>
<evidence type="ECO:0000313" key="13">
    <source>
        <dbReference type="EMBL" id="BCZ44286.1"/>
    </source>
</evidence>
<sequence length="706" mass="78405">MKALIERILKFKIKETFNFKELKIKDGLLRKLVFTFSLLIIFSLLVSSLATFIITKNKVTEDFKMSTLQILNDNKKYIQTMNSTVDTMIYQTSTDKQILSIISKPPTDSFLLFKKKQELETLLKNIAFSSSTNKYSPISSIYFYSDEGLSVASDATNASKTDNKDLNDQIKELSWYKNTINANGKPVWSIPMKNIVSNSNNLIISKSILVKDGISGKALGVLQINLDENKFSNSINDAKIGKSGNVFIINQDGYILASNNTKQVGENISNDVMSKITNEIEGNFEFKQAGISTYGVYSTDDAKEWRFVAVVPKSELSATATSIGMVSLLFTLVSIVTSIIISTRTTLQITTPIKEIIYSTKLIAEGDLSINPNVSSNIFELKELNKNFNSMLLNLREFFIETSNLAGEASNSSIKLLDLSKNIAESSKEIVITVDDIAQGSNTQAESAQRSVQVYDKFENELTSTIKVLNEVGDTTYTAVNILDESSNIISNLNISAHNNSKAMDQVSETVLDLSNNTKEVMSVLENVNQIAKQTHLLALNASIEAARAGEYGKGFSVVASEIRKLAQQSENASLNIKDILNDINSSIQHSMDISSEAQGCFKIEFNEVNNTIKYFNYIKESVNNINDLVKTSKSSIEAINNQKNELFQAITEIANITEENSAATEEIAATIEQESNDNKLMNHLSEILHQKALGLKNLMERFKFN</sequence>
<organism evidence="13 14">
    <name type="scientific">Clostridium gelidum</name>
    <dbReference type="NCBI Taxonomy" id="704125"/>
    <lineage>
        <taxon>Bacteria</taxon>
        <taxon>Bacillati</taxon>
        <taxon>Bacillota</taxon>
        <taxon>Clostridia</taxon>
        <taxon>Eubacteriales</taxon>
        <taxon>Clostridiaceae</taxon>
        <taxon>Clostridium</taxon>
    </lineage>
</organism>
<dbReference type="SMART" id="SM00304">
    <property type="entry name" value="HAMP"/>
    <property type="match status" value="1"/>
</dbReference>
<feature type="transmembrane region" description="Helical" evidence="10">
    <location>
        <begin position="32"/>
        <end position="55"/>
    </location>
</feature>
<keyword evidence="9" id="KW-0175">Coiled coil</keyword>
<dbReference type="Proteomes" id="UP000824633">
    <property type="component" value="Chromosome"/>
</dbReference>
<dbReference type="CDD" id="cd12912">
    <property type="entry name" value="PDC2_MCP_like"/>
    <property type="match status" value="1"/>
</dbReference>
<accession>A0ABN6IQ10</accession>
<dbReference type="InterPro" id="IPR033479">
    <property type="entry name" value="dCache_1"/>
</dbReference>
<dbReference type="Pfam" id="PF02743">
    <property type="entry name" value="dCache_1"/>
    <property type="match status" value="1"/>
</dbReference>
<dbReference type="InterPro" id="IPR004089">
    <property type="entry name" value="MCPsignal_dom"/>
</dbReference>
<evidence type="ECO:0000256" key="7">
    <source>
        <dbReference type="ARBA" id="ARBA00023224"/>
    </source>
</evidence>
<dbReference type="Gene3D" id="3.30.450.20">
    <property type="entry name" value="PAS domain"/>
    <property type="match status" value="1"/>
</dbReference>
<comment type="similarity">
    <text evidence="8">Belongs to the methyl-accepting chemotaxis (MCP) protein family.</text>
</comment>
<dbReference type="InterPro" id="IPR003660">
    <property type="entry name" value="HAMP_dom"/>
</dbReference>
<feature type="coiled-coil region" evidence="9">
    <location>
        <begin position="640"/>
        <end position="674"/>
    </location>
</feature>
<evidence type="ECO:0000259" key="12">
    <source>
        <dbReference type="SMART" id="SM00304"/>
    </source>
</evidence>
<dbReference type="SMART" id="SM00283">
    <property type="entry name" value="MA"/>
    <property type="match status" value="1"/>
</dbReference>
<evidence type="ECO:0000256" key="6">
    <source>
        <dbReference type="ARBA" id="ARBA00023136"/>
    </source>
</evidence>
<dbReference type="EMBL" id="AP024849">
    <property type="protein sequence ID" value="BCZ44286.1"/>
    <property type="molecule type" value="Genomic_DNA"/>
</dbReference>
<evidence type="ECO:0000256" key="1">
    <source>
        <dbReference type="ARBA" id="ARBA00004651"/>
    </source>
</evidence>
<evidence type="ECO:0000256" key="2">
    <source>
        <dbReference type="ARBA" id="ARBA00022475"/>
    </source>
</evidence>
<evidence type="ECO:0000256" key="5">
    <source>
        <dbReference type="ARBA" id="ARBA00022989"/>
    </source>
</evidence>
<name>A0ABN6IQ10_9CLOT</name>
<dbReference type="Pfam" id="PF00015">
    <property type="entry name" value="MCPsignal"/>
    <property type="match status" value="1"/>
</dbReference>
<keyword evidence="14" id="KW-1185">Reference proteome</keyword>
<keyword evidence="2" id="KW-1003">Cell membrane</keyword>
<dbReference type="SUPFAM" id="SSF58104">
    <property type="entry name" value="Methyl-accepting chemotaxis protein (MCP) signaling domain"/>
    <property type="match status" value="1"/>
</dbReference>
<dbReference type="CDD" id="cd06225">
    <property type="entry name" value="HAMP"/>
    <property type="match status" value="1"/>
</dbReference>
<evidence type="ECO:0000256" key="9">
    <source>
        <dbReference type="SAM" id="Coils"/>
    </source>
</evidence>
<evidence type="ECO:0000256" key="3">
    <source>
        <dbReference type="ARBA" id="ARBA00022500"/>
    </source>
</evidence>